<organism evidence="2 3">
    <name type="scientific">Kibdelosporangium phytohabitans</name>
    <dbReference type="NCBI Taxonomy" id="860235"/>
    <lineage>
        <taxon>Bacteria</taxon>
        <taxon>Bacillati</taxon>
        <taxon>Actinomycetota</taxon>
        <taxon>Actinomycetes</taxon>
        <taxon>Pseudonocardiales</taxon>
        <taxon>Pseudonocardiaceae</taxon>
        <taxon>Kibdelosporangium</taxon>
    </lineage>
</organism>
<dbReference type="KEGG" id="kphy:AOZ06_17530"/>
<evidence type="ECO:0000313" key="3">
    <source>
        <dbReference type="Proteomes" id="UP000063699"/>
    </source>
</evidence>
<dbReference type="InterPro" id="IPR039538">
    <property type="entry name" value="BetI_C"/>
</dbReference>
<dbReference type="RefSeq" id="WP_054290383.1">
    <property type="nucleotide sequence ID" value="NZ_JADBEI010000002.1"/>
</dbReference>
<name>A0A0N9I1C0_9PSEU</name>
<dbReference type="EMBL" id="CP012752">
    <property type="protein sequence ID" value="ALG08476.1"/>
    <property type="molecule type" value="Genomic_DNA"/>
</dbReference>
<dbReference type="AlphaFoldDB" id="A0A0N9I1C0"/>
<sequence>MMVFAFRQLGESTGERIRRVPFRAPVLGTLRRVADELLPLDEQRAVEVRVYYAFAAKAATTPGFAEILIEQDRGFQEILRSVFQAAEEAGEMPPGRDHAALARMLSSVIDGVSLALLAQPRNTDIVAGLDAALALISSCGSGT</sequence>
<dbReference type="STRING" id="860235.AOZ06_17530"/>
<dbReference type="OrthoDB" id="9816296at2"/>
<dbReference type="InterPro" id="IPR036271">
    <property type="entry name" value="Tet_transcr_reg_TetR-rel_C_sf"/>
</dbReference>
<dbReference type="Gene3D" id="1.10.357.10">
    <property type="entry name" value="Tetracycline Repressor, domain 2"/>
    <property type="match status" value="1"/>
</dbReference>
<keyword evidence="3" id="KW-1185">Reference proteome</keyword>
<evidence type="ECO:0000313" key="2">
    <source>
        <dbReference type="EMBL" id="ALG08476.1"/>
    </source>
</evidence>
<gene>
    <name evidence="2" type="ORF">AOZ06_17530</name>
</gene>
<dbReference type="Pfam" id="PF13977">
    <property type="entry name" value="TetR_C_6"/>
    <property type="match status" value="1"/>
</dbReference>
<protein>
    <recommendedName>
        <fullName evidence="1">BetI-type transcriptional repressor C-terminal domain-containing protein</fullName>
    </recommendedName>
</protein>
<proteinExistence type="predicted"/>
<evidence type="ECO:0000259" key="1">
    <source>
        <dbReference type="Pfam" id="PF13977"/>
    </source>
</evidence>
<reference evidence="2 3" key="1">
    <citation type="submission" date="2015-07" db="EMBL/GenBank/DDBJ databases">
        <title>Genome sequencing of Kibdelosporangium phytohabitans.</title>
        <authorList>
            <person name="Qin S."/>
            <person name="Xing K."/>
        </authorList>
    </citation>
    <scope>NUCLEOTIDE SEQUENCE [LARGE SCALE GENOMIC DNA]</scope>
    <source>
        <strain evidence="2 3">KLBMP1111</strain>
    </source>
</reference>
<feature type="domain" description="BetI-type transcriptional repressor C-terminal" evidence="1">
    <location>
        <begin position="30"/>
        <end position="129"/>
    </location>
</feature>
<dbReference type="Proteomes" id="UP000063699">
    <property type="component" value="Chromosome"/>
</dbReference>
<dbReference type="SUPFAM" id="SSF48498">
    <property type="entry name" value="Tetracyclin repressor-like, C-terminal domain"/>
    <property type="match status" value="1"/>
</dbReference>
<accession>A0A0N9I1C0</accession>